<proteinExistence type="predicted"/>
<dbReference type="SUPFAM" id="SSF46689">
    <property type="entry name" value="Homeodomain-like"/>
    <property type="match status" value="1"/>
</dbReference>
<dbReference type="PANTHER" id="PTHR30055:SF234">
    <property type="entry name" value="HTH-TYPE TRANSCRIPTIONAL REGULATOR BETI"/>
    <property type="match status" value="1"/>
</dbReference>
<dbReference type="GO" id="GO:0003700">
    <property type="term" value="F:DNA-binding transcription factor activity"/>
    <property type="evidence" value="ECO:0007669"/>
    <property type="project" value="TreeGrafter"/>
</dbReference>
<dbReference type="InterPro" id="IPR001647">
    <property type="entry name" value="HTH_TetR"/>
</dbReference>
<dbReference type="AlphaFoldDB" id="B8HLC0"/>
<dbReference type="FunFam" id="1.10.10.60:FF:000141">
    <property type="entry name" value="TetR family transcriptional regulator"/>
    <property type="match status" value="1"/>
</dbReference>
<evidence type="ECO:0000256" key="4">
    <source>
        <dbReference type="PROSITE-ProRule" id="PRU00335"/>
    </source>
</evidence>
<sequence>MTLFPSADVASAETMAVDLLSEVTSEATPRSGQELSRQEQRSKREQILQGAMQVFLERGYAGTSMDRVAAVAQVSKQTVYSHFKDKKGLFTALIEQMTIQRFQIRFGTDFFGEPPDLLLRQLAELMLEKLDDPQFLAFFRLIIAESARFPELAKLYIQTVIQFGHSRLGQYFAQHPELQISDPDATVRVFFGSIAAFILAQGVLHGQEVMPIAKERLVNTLVDLIVSQTDSRAHKG</sequence>
<evidence type="ECO:0000259" key="5">
    <source>
        <dbReference type="PROSITE" id="PS50977"/>
    </source>
</evidence>
<feature type="domain" description="HTH tetR-type" evidence="5">
    <location>
        <begin position="41"/>
        <end position="101"/>
    </location>
</feature>
<dbReference type="Gene3D" id="1.10.357.10">
    <property type="entry name" value="Tetracycline Repressor, domain 2"/>
    <property type="match status" value="1"/>
</dbReference>
<dbReference type="STRING" id="395961.Cyan7425_4680"/>
<keyword evidence="3" id="KW-0804">Transcription</keyword>
<dbReference type="InterPro" id="IPR050109">
    <property type="entry name" value="HTH-type_TetR-like_transc_reg"/>
</dbReference>
<accession>B8HLC0</accession>
<gene>
    <name evidence="6" type="ordered locus">Cyan7425_4680</name>
</gene>
<dbReference type="Pfam" id="PF14246">
    <property type="entry name" value="TetR_C_7"/>
    <property type="match status" value="1"/>
</dbReference>
<dbReference type="PRINTS" id="PR00455">
    <property type="entry name" value="HTHTETR"/>
</dbReference>
<dbReference type="SUPFAM" id="SSF48498">
    <property type="entry name" value="Tetracyclin repressor-like, C-terminal domain"/>
    <property type="match status" value="1"/>
</dbReference>
<organism evidence="6">
    <name type="scientific">Cyanothece sp. (strain PCC 7425 / ATCC 29141)</name>
    <dbReference type="NCBI Taxonomy" id="395961"/>
    <lineage>
        <taxon>Bacteria</taxon>
        <taxon>Bacillati</taxon>
        <taxon>Cyanobacteriota</taxon>
        <taxon>Cyanophyceae</taxon>
        <taxon>Gomontiellales</taxon>
        <taxon>Cyanothecaceae</taxon>
        <taxon>Cyanothece</taxon>
    </lineage>
</organism>
<dbReference type="PROSITE" id="PS50977">
    <property type="entry name" value="HTH_TETR_2"/>
    <property type="match status" value="1"/>
</dbReference>
<keyword evidence="1" id="KW-0805">Transcription regulation</keyword>
<name>B8HLC0_CYAP4</name>
<dbReference type="InterPro" id="IPR009057">
    <property type="entry name" value="Homeodomain-like_sf"/>
</dbReference>
<dbReference type="InterPro" id="IPR036271">
    <property type="entry name" value="Tet_transcr_reg_TetR-rel_C_sf"/>
</dbReference>
<dbReference type="KEGG" id="cyn:Cyan7425_4680"/>
<evidence type="ECO:0000256" key="3">
    <source>
        <dbReference type="ARBA" id="ARBA00023163"/>
    </source>
</evidence>
<dbReference type="InterPro" id="IPR039536">
    <property type="entry name" value="TetR_C_Proteobacteria"/>
</dbReference>
<dbReference type="Pfam" id="PF00440">
    <property type="entry name" value="TetR_N"/>
    <property type="match status" value="1"/>
</dbReference>
<evidence type="ECO:0000313" key="6">
    <source>
        <dbReference type="EMBL" id="ACL46985.1"/>
    </source>
</evidence>
<dbReference type="EMBL" id="CP001344">
    <property type="protein sequence ID" value="ACL46985.1"/>
    <property type="molecule type" value="Genomic_DNA"/>
</dbReference>
<feature type="DNA-binding region" description="H-T-H motif" evidence="4">
    <location>
        <begin position="64"/>
        <end position="83"/>
    </location>
</feature>
<dbReference type="GO" id="GO:0045892">
    <property type="term" value="P:negative regulation of DNA-templated transcription"/>
    <property type="evidence" value="ECO:0007669"/>
    <property type="project" value="UniProtKB-ARBA"/>
</dbReference>
<reference evidence="6" key="1">
    <citation type="submission" date="2009-01" db="EMBL/GenBank/DDBJ databases">
        <title>Complete sequence of chromosome Cyanothece sp. PCC 7425.</title>
        <authorList>
            <consortium name="US DOE Joint Genome Institute"/>
            <person name="Lucas S."/>
            <person name="Copeland A."/>
            <person name="Lapidus A."/>
            <person name="Glavina del Rio T."/>
            <person name="Dalin E."/>
            <person name="Tice H."/>
            <person name="Bruce D."/>
            <person name="Goodwin L."/>
            <person name="Pitluck S."/>
            <person name="Sims D."/>
            <person name="Meineke L."/>
            <person name="Brettin T."/>
            <person name="Detter J.C."/>
            <person name="Han C."/>
            <person name="Larimer F."/>
            <person name="Land M."/>
            <person name="Hauser L."/>
            <person name="Kyrpides N."/>
            <person name="Ovchinnikova G."/>
            <person name="Liberton M."/>
            <person name="Stoeckel J."/>
            <person name="Banerjee A."/>
            <person name="Singh A."/>
            <person name="Page L."/>
            <person name="Sato H."/>
            <person name="Zhao L."/>
            <person name="Sherman L."/>
            <person name="Pakrasi H."/>
            <person name="Richardson P."/>
        </authorList>
    </citation>
    <scope>NUCLEOTIDE SEQUENCE</scope>
    <source>
        <strain evidence="6">PCC 7425</strain>
    </source>
</reference>
<dbReference type="HOGENOM" id="CLU_069356_27_0_3"/>
<protein>
    <submittedName>
        <fullName evidence="6">Transcriptional regulator, TetR family</fullName>
    </submittedName>
</protein>
<dbReference type="GO" id="GO:0000976">
    <property type="term" value="F:transcription cis-regulatory region binding"/>
    <property type="evidence" value="ECO:0007669"/>
    <property type="project" value="TreeGrafter"/>
</dbReference>
<evidence type="ECO:0000256" key="1">
    <source>
        <dbReference type="ARBA" id="ARBA00023015"/>
    </source>
</evidence>
<evidence type="ECO:0000256" key="2">
    <source>
        <dbReference type="ARBA" id="ARBA00023125"/>
    </source>
</evidence>
<dbReference type="eggNOG" id="COG1309">
    <property type="taxonomic scope" value="Bacteria"/>
</dbReference>
<dbReference type="PANTHER" id="PTHR30055">
    <property type="entry name" value="HTH-TYPE TRANSCRIPTIONAL REGULATOR RUTR"/>
    <property type="match status" value="1"/>
</dbReference>
<keyword evidence="2 4" id="KW-0238">DNA-binding</keyword>